<organism evidence="3 4">
    <name type="scientific">Salinicola lusitanus</name>
    <dbReference type="NCBI Taxonomy" id="1949085"/>
    <lineage>
        <taxon>Bacteria</taxon>
        <taxon>Pseudomonadati</taxon>
        <taxon>Pseudomonadota</taxon>
        <taxon>Gammaproteobacteria</taxon>
        <taxon>Oceanospirillales</taxon>
        <taxon>Halomonadaceae</taxon>
        <taxon>Salinicola</taxon>
    </lineage>
</organism>
<comment type="similarity">
    <text evidence="1">Belongs to the UPF0065 (bug) family.</text>
</comment>
<keyword evidence="4" id="KW-1185">Reference proteome</keyword>
<feature type="signal peptide" evidence="2">
    <location>
        <begin position="1"/>
        <end position="23"/>
    </location>
</feature>
<reference evidence="3 4" key="1">
    <citation type="submission" date="2024-04" db="EMBL/GenBank/DDBJ databases">
        <title>Salinicola lusitanus LLJ914,a marine bacterium isolated from the Okinawa Trough.</title>
        <authorList>
            <person name="Li J."/>
        </authorList>
    </citation>
    <scope>NUCLEOTIDE SEQUENCE [LARGE SCALE GENOMIC DNA]</scope>
    <source>
        <strain evidence="3 4">LLJ914</strain>
    </source>
</reference>
<dbReference type="InterPro" id="IPR005064">
    <property type="entry name" value="BUG"/>
</dbReference>
<dbReference type="EMBL" id="CP151919">
    <property type="protein sequence ID" value="XAD54286.1"/>
    <property type="molecule type" value="Genomic_DNA"/>
</dbReference>
<dbReference type="RefSeq" id="WP_157958355.1">
    <property type="nucleotide sequence ID" value="NZ_CP151919.1"/>
</dbReference>
<evidence type="ECO:0000313" key="3">
    <source>
        <dbReference type="EMBL" id="XAD54286.1"/>
    </source>
</evidence>
<dbReference type="SUPFAM" id="SSF53850">
    <property type="entry name" value="Periplasmic binding protein-like II"/>
    <property type="match status" value="1"/>
</dbReference>
<dbReference type="InterPro" id="IPR042100">
    <property type="entry name" value="Bug_dom1"/>
</dbReference>
<dbReference type="Gene3D" id="3.40.190.10">
    <property type="entry name" value="Periplasmic binding protein-like II"/>
    <property type="match status" value="1"/>
</dbReference>
<dbReference type="PANTHER" id="PTHR42928:SF3">
    <property type="entry name" value="UPF0065 PROTEIN YFLP"/>
    <property type="match status" value="1"/>
</dbReference>
<dbReference type="Proteomes" id="UP001453229">
    <property type="component" value="Chromosome"/>
</dbReference>
<dbReference type="CDD" id="cd07012">
    <property type="entry name" value="PBP2_Bug_TTT"/>
    <property type="match status" value="1"/>
</dbReference>
<dbReference type="PANTHER" id="PTHR42928">
    <property type="entry name" value="TRICARBOXYLATE-BINDING PROTEIN"/>
    <property type="match status" value="1"/>
</dbReference>
<dbReference type="Gene3D" id="3.40.190.150">
    <property type="entry name" value="Bordetella uptake gene, domain 1"/>
    <property type="match status" value="1"/>
</dbReference>
<gene>
    <name evidence="3" type="ORF">AAGT95_21100</name>
</gene>
<evidence type="ECO:0000256" key="1">
    <source>
        <dbReference type="ARBA" id="ARBA00006987"/>
    </source>
</evidence>
<evidence type="ECO:0000313" key="4">
    <source>
        <dbReference type="Proteomes" id="UP001453229"/>
    </source>
</evidence>
<evidence type="ECO:0000256" key="2">
    <source>
        <dbReference type="SAM" id="SignalP"/>
    </source>
</evidence>
<protein>
    <submittedName>
        <fullName evidence="3">Tripartite tricarboxylate transporter substrate binding protein</fullName>
    </submittedName>
</protein>
<accession>A0ABZ3CT78</accession>
<keyword evidence="2" id="KW-0732">Signal</keyword>
<dbReference type="Pfam" id="PF03401">
    <property type="entry name" value="TctC"/>
    <property type="match status" value="1"/>
</dbReference>
<proteinExistence type="inferred from homology"/>
<sequence length="324" mass="34128">MKYAKTILSAAVASLSIASASGATWPERPVSIVVPFKAGGSSDLVARSFAAAINEQQLLSEPLNVVNVGGHSSVGARRVMDAKPDGYEFLVHETGLIGAQAAGITNFGYEDFKPVALTGENCMAILVRKDSGYDSLQALLTAAADKSNPVVFGVNIGGLNHMSGIMLENHSDADFRFAQVGGSADNFAALTGGQIDVASVGAAGAKNFTLTEDGQLADDSQVKAIALLDDEPDDRLPGVPTARSQGTDVSFCFGNYWLAPKDTPDEIVDAFADALEAASQSDRIKTYYDDTLTKPIFLRGEAFRKYLDEQADIVGPVARQATAR</sequence>
<feature type="chain" id="PRO_5045742391" evidence="2">
    <location>
        <begin position="24"/>
        <end position="324"/>
    </location>
</feature>
<dbReference type="PIRSF" id="PIRSF017082">
    <property type="entry name" value="YflP"/>
    <property type="match status" value="1"/>
</dbReference>
<name>A0ABZ3CT78_9GAMM</name>